<protein>
    <recommendedName>
        <fullName evidence="4">Death on curing protein, Doc toxin</fullName>
    </recommendedName>
</protein>
<keyword evidence="3" id="KW-1185">Reference proteome</keyword>
<evidence type="ECO:0008006" key="4">
    <source>
        <dbReference type="Google" id="ProtNLM"/>
    </source>
</evidence>
<accession>A0A5K7S7S3</accession>
<dbReference type="Gene3D" id="3.30.2310.20">
    <property type="entry name" value="RelE-like"/>
    <property type="match status" value="1"/>
</dbReference>
<name>A0A5K7S7S3_9BACT</name>
<dbReference type="AlphaFoldDB" id="A0A5K7S7S3"/>
<dbReference type="Pfam" id="PF05016">
    <property type="entry name" value="ParE_toxin"/>
    <property type="match status" value="1"/>
</dbReference>
<gene>
    <name evidence="2" type="ORF">AQPE_1650</name>
</gene>
<reference evidence="2" key="1">
    <citation type="journal article" date="2020" name="Int. J. Syst. Evol. Microbiol.">
        <title>Aquipluma nitroreducens gen. nov. sp. nov., a novel facultatively anaerobic bacterium isolated from a freshwater lake.</title>
        <authorList>
            <person name="Watanabe M."/>
            <person name="Kojima H."/>
            <person name="Fukui M."/>
        </authorList>
    </citation>
    <scope>NUCLEOTIDE SEQUENCE</scope>
    <source>
        <strain evidence="2">MeG22</strain>
    </source>
</reference>
<dbReference type="InterPro" id="IPR007712">
    <property type="entry name" value="RelE/ParE_toxin"/>
</dbReference>
<sequence length="99" mass="11857">MVSKFNLFWTEEAIRDLESILDYLSQKWSIKEVLNFKKSLSSQIKLIEQFPTIFPLSKYNPRLRKAVLSKQTIIFYEIKDHFIYIVYLFSTAQNSENIK</sequence>
<dbReference type="Proteomes" id="UP001193389">
    <property type="component" value="Chromosome"/>
</dbReference>
<dbReference type="RefSeq" id="WP_404801007.1">
    <property type="nucleotide sequence ID" value="NZ_AP018694.1"/>
</dbReference>
<proteinExistence type="predicted"/>
<organism evidence="2 3">
    <name type="scientific">Aquipluma nitroreducens</name>
    <dbReference type="NCBI Taxonomy" id="2010828"/>
    <lineage>
        <taxon>Bacteria</taxon>
        <taxon>Pseudomonadati</taxon>
        <taxon>Bacteroidota</taxon>
        <taxon>Bacteroidia</taxon>
        <taxon>Marinilabiliales</taxon>
        <taxon>Prolixibacteraceae</taxon>
        <taxon>Aquipluma</taxon>
    </lineage>
</organism>
<keyword evidence="1" id="KW-1277">Toxin-antitoxin system</keyword>
<evidence type="ECO:0000256" key="1">
    <source>
        <dbReference type="ARBA" id="ARBA00022649"/>
    </source>
</evidence>
<dbReference type="InterPro" id="IPR035093">
    <property type="entry name" value="RelE/ParE_toxin_dom_sf"/>
</dbReference>
<evidence type="ECO:0000313" key="3">
    <source>
        <dbReference type="Proteomes" id="UP001193389"/>
    </source>
</evidence>
<dbReference type="KEGG" id="anf:AQPE_1650"/>
<evidence type="ECO:0000313" key="2">
    <source>
        <dbReference type="EMBL" id="BBE17499.1"/>
    </source>
</evidence>
<dbReference type="EMBL" id="AP018694">
    <property type="protein sequence ID" value="BBE17499.1"/>
    <property type="molecule type" value="Genomic_DNA"/>
</dbReference>